<sequence length="101" mass="10210">MSSPVPVNMDAYSGVFGTENNYSAIPATMLNAGAADENDFGYLLANGIKNAAANAIYSAIGGAYASGQLQAPVQYATPASSGTKLLIIGAVLFFLLNGKGS</sequence>
<dbReference type="Proteomes" id="UP000315112">
    <property type="component" value="Unassembled WGS sequence"/>
</dbReference>
<accession>A0A562PQ45</accession>
<reference evidence="1 2" key="1">
    <citation type="journal article" date="2015" name="Stand. Genomic Sci.">
        <title>Genomic Encyclopedia of Bacterial and Archaeal Type Strains, Phase III: the genomes of soil and plant-associated and newly described type strains.</title>
        <authorList>
            <person name="Whitman W.B."/>
            <person name="Woyke T."/>
            <person name="Klenk H.P."/>
            <person name="Zhou Y."/>
            <person name="Lilburn T.G."/>
            <person name="Beck B.J."/>
            <person name="De Vos P."/>
            <person name="Vandamme P."/>
            <person name="Eisen J.A."/>
            <person name="Garrity G."/>
            <person name="Hugenholtz P."/>
            <person name="Kyrpides N.C."/>
        </authorList>
    </citation>
    <scope>NUCLEOTIDE SEQUENCE [LARGE SCALE GENOMIC DNA]</scope>
    <source>
        <strain evidence="1 2">CGMCC 1.10685</strain>
    </source>
</reference>
<evidence type="ECO:0000313" key="2">
    <source>
        <dbReference type="Proteomes" id="UP000315112"/>
    </source>
</evidence>
<proteinExistence type="predicted"/>
<name>A0A562PQ45_9BURK</name>
<protein>
    <submittedName>
        <fullName evidence="1">Uncharacterized protein</fullName>
    </submittedName>
</protein>
<comment type="caution">
    <text evidence="1">The sequence shown here is derived from an EMBL/GenBank/DDBJ whole genome shotgun (WGS) entry which is preliminary data.</text>
</comment>
<gene>
    <name evidence="1" type="ORF">IP92_02936</name>
</gene>
<dbReference type="EMBL" id="VLKW01000005">
    <property type="protein sequence ID" value="TWI46577.1"/>
    <property type="molecule type" value="Genomic_DNA"/>
</dbReference>
<evidence type="ECO:0000313" key="1">
    <source>
        <dbReference type="EMBL" id="TWI46577.1"/>
    </source>
</evidence>
<dbReference type="AlphaFoldDB" id="A0A562PQ45"/>
<organism evidence="1 2">
    <name type="scientific">Pseudoduganella flava</name>
    <dbReference type="NCBI Taxonomy" id="871742"/>
    <lineage>
        <taxon>Bacteria</taxon>
        <taxon>Pseudomonadati</taxon>
        <taxon>Pseudomonadota</taxon>
        <taxon>Betaproteobacteria</taxon>
        <taxon>Burkholderiales</taxon>
        <taxon>Oxalobacteraceae</taxon>
        <taxon>Telluria group</taxon>
        <taxon>Pseudoduganella</taxon>
    </lineage>
</organism>